<evidence type="ECO:0000256" key="1">
    <source>
        <dbReference type="ARBA" id="ARBA00022441"/>
    </source>
</evidence>
<dbReference type="InterPro" id="IPR006652">
    <property type="entry name" value="Kelch_1"/>
</dbReference>
<reference evidence="4 5" key="1">
    <citation type="submission" date="2020-08" db="EMBL/GenBank/DDBJ databases">
        <title>Adhaeribacter dokdonensis sp. nov., isolated from the rhizosphere of Elymus tsukushiensis, a plant native to the Dokdo Islands, Republic of Korea.</title>
        <authorList>
            <person name="Ghim S.Y."/>
        </authorList>
    </citation>
    <scope>NUCLEOTIDE SEQUENCE [LARGE SCALE GENOMIC DNA]</scope>
    <source>
        <strain evidence="4 5">KUDC8001</strain>
    </source>
</reference>
<accession>A0A7L7LDZ0</accession>
<dbReference type="Gene3D" id="2.120.10.80">
    <property type="entry name" value="Kelch-type beta propeller"/>
    <property type="match status" value="2"/>
</dbReference>
<keyword evidence="5" id="KW-1185">Reference proteome</keyword>
<dbReference type="KEGG" id="add:HUW48_23205"/>
<dbReference type="SUPFAM" id="SSF50965">
    <property type="entry name" value="Galactose oxidase, central domain"/>
    <property type="match status" value="1"/>
</dbReference>
<dbReference type="AlphaFoldDB" id="A0A7L7LDZ0"/>
<sequence length="702" mass="75423">MEQAYLYFLRRTPQWFKISPALLLTGLLFFQATFSYAQWTRKADALRKRSECPSVLYKNKIYIFGGFGEYPNFEPASEVYDPAANKWTLRASFPSGKAVSHQGIVLVDDKIWHIGGRARDTNGPVTSQVIIYDITNNRWLNGPQLKDPATGSALPLGGGGAALIGRTIHVFGGFAPTICVDQSKYHLTLDVDKWLANPSSTKWENKSAPMPIPRNHFSTVVLGGKIYAIGGQYRHDCDATEQVYVHSYNPVTNAWTRLTNLPAPRSHAEMGTFPVDGKIYMVGGQGPGNAGQNTVFVLNPDANNGLGSWTNATQFKLPSNYFGMSGKVVGTKLIISHGALNGSVSNERRETYSASFTRNTSYKFGFVAKCLSKAVNSNTKTTIKNLLYTIEGQKTYSLSSNASWLKISKNATGLAVPTGVDMEAIIDATNLAKGSYSATITVRGTGTGTTFTSASFCVTVTVGGGSTTGQRIISYTLVNADTDKDIQTISNGAIVNLANFSTKNLNIRANTNPSTVGSVKLVLSGAQSQNRIENGAPYALFGENNGNYTAWVPRLGSYSLQATPYSGASGSGTAGTSLTITFKVTNSSGSQPLSATQAQASRKVTGTGNLVAPEKQQLELQVYPNPTAGSVLQVQVRGYTSQETVNITLHDVLGRIVQSKTLNADVNGAGKIEIQVVGFKRGYYIISAQGVSGRKQMKVLVE</sequence>
<dbReference type="PANTHER" id="PTHR45632:SF3">
    <property type="entry name" value="KELCH-LIKE PROTEIN 32"/>
    <property type="match status" value="1"/>
</dbReference>
<dbReference type="RefSeq" id="WP_182413197.1">
    <property type="nucleotide sequence ID" value="NZ_CP055153.1"/>
</dbReference>
<feature type="domain" description="Secretion system C-terminal sorting" evidence="3">
    <location>
        <begin position="622"/>
        <end position="700"/>
    </location>
</feature>
<dbReference type="SUPFAM" id="SSF117281">
    <property type="entry name" value="Kelch motif"/>
    <property type="match status" value="1"/>
</dbReference>
<dbReference type="NCBIfam" id="TIGR04183">
    <property type="entry name" value="Por_Secre_tail"/>
    <property type="match status" value="1"/>
</dbReference>
<dbReference type="InterPro" id="IPR015915">
    <property type="entry name" value="Kelch-typ_b-propeller"/>
</dbReference>
<dbReference type="InterPro" id="IPR011043">
    <property type="entry name" value="Gal_Oxase/kelch_b-propeller"/>
</dbReference>
<evidence type="ECO:0000259" key="3">
    <source>
        <dbReference type="Pfam" id="PF18962"/>
    </source>
</evidence>
<dbReference type="Pfam" id="PF24681">
    <property type="entry name" value="Kelch_KLHDC2_KLHL20_DRC7"/>
    <property type="match status" value="1"/>
</dbReference>
<dbReference type="PANTHER" id="PTHR45632">
    <property type="entry name" value="LD33804P"/>
    <property type="match status" value="1"/>
</dbReference>
<gene>
    <name evidence="4" type="ORF">HUW48_23205</name>
</gene>
<organism evidence="4 5">
    <name type="scientific">Adhaeribacter radiodurans</name>
    <dbReference type="NCBI Taxonomy" id="2745197"/>
    <lineage>
        <taxon>Bacteria</taxon>
        <taxon>Pseudomonadati</taxon>
        <taxon>Bacteroidota</taxon>
        <taxon>Cytophagia</taxon>
        <taxon>Cytophagales</taxon>
        <taxon>Hymenobacteraceae</taxon>
        <taxon>Adhaeribacter</taxon>
    </lineage>
</organism>
<proteinExistence type="predicted"/>
<dbReference type="SMART" id="SM00612">
    <property type="entry name" value="Kelch"/>
    <property type="match status" value="5"/>
</dbReference>
<dbReference type="Pfam" id="PF01344">
    <property type="entry name" value="Kelch_1"/>
    <property type="match status" value="1"/>
</dbReference>
<protein>
    <submittedName>
        <fullName evidence="4">T9SS type A sorting domain-containing protein</fullName>
    </submittedName>
</protein>
<dbReference type="Pfam" id="PF18962">
    <property type="entry name" value="Por_Secre_tail"/>
    <property type="match status" value="1"/>
</dbReference>
<dbReference type="EMBL" id="CP055153">
    <property type="protein sequence ID" value="QMU30755.1"/>
    <property type="molecule type" value="Genomic_DNA"/>
</dbReference>
<keyword evidence="1" id="KW-0880">Kelch repeat</keyword>
<dbReference type="Proteomes" id="UP000514509">
    <property type="component" value="Chromosome"/>
</dbReference>
<dbReference type="InterPro" id="IPR026444">
    <property type="entry name" value="Secre_tail"/>
</dbReference>
<evidence type="ECO:0000256" key="2">
    <source>
        <dbReference type="ARBA" id="ARBA00022737"/>
    </source>
</evidence>
<evidence type="ECO:0000313" key="4">
    <source>
        <dbReference type="EMBL" id="QMU30755.1"/>
    </source>
</evidence>
<keyword evidence="2" id="KW-0677">Repeat</keyword>
<evidence type="ECO:0000313" key="5">
    <source>
        <dbReference type="Proteomes" id="UP000514509"/>
    </source>
</evidence>
<name>A0A7L7LDZ0_9BACT</name>